<name>A0ABX4WBW1_VIBDI</name>
<gene>
    <name evidence="1" type="ORF">C1O25_08240</name>
</gene>
<reference evidence="1 2" key="1">
    <citation type="submission" date="2018-01" db="EMBL/GenBank/DDBJ databases">
        <title>Draft genome sequences of six Vibrio diazotrophicus strains isolated from deep-sea sediments of the Baltic Sea.</title>
        <authorList>
            <person name="Castillo D."/>
            <person name="Vandieken V."/>
            <person name="Chiang O."/>
            <person name="Middelboe M."/>
        </authorList>
    </citation>
    <scope>NUCLEOTIDE SEQUENCE [LARGE SCALE GENOMIC DNA]</scope>
    <source>
        <strain evidence="1 2">65.10M</strain>
    </source>
</reference>
<protein>
    <submittedName>
        <fullName evidence="1">Uncharacterized protein</fullName>
    </submittedName>
</protein>
<evidence type="ECO:0000313" key="1">
    <source>
        <dbReference type="EMBL" id="PNI01212.1"/>
    </source>
</evidence>
<proteinExistence type="predicted"/>
<sequence>MNYIASLIEECLEDAGHNKAYVDSVVSKMQDESKYESLIRVSDLDSGNRERLAQKMSVDVKDLEHVVNFLVDHV</sequence>
<accession>A0ABX4WBW1</accession>
<dbReference type="RefSeq" id="WP_102968260.1">
    <property type="nucleotide sequence ID" value="NZ_POSM01000009.1"/>
</dbReference>
<dbReference type="Proteomes" id="UP000236547">
    <property type="component" value="Unassembled WGS sequence"/>
</dbReference>
<evidence type="ECO:0000313" key="2">
    <source>
        <dbReference type="Proteomes" id="UP000236547"/>
    </source>
</evidence>
<comment type="caution">
    <text evidence="1">The sequence shown here is derived from an EMBL/GenBank/DDBJ whole genome shotgun (WGS) entry which is preliminary data.</text>
</comment>
<organism evidence="1 2">
    <name type="scientific">Vibrio diazotrophicus</name>
    <dbReference type="NCBI Taxonomy" id="685"/>
    <lineage>
        <taxon>Bacteria</taxon>
        <taxon>Pseudomonadati</taxon>
        <taxon>Pseudomonadota</taxon>
        <taxon>Gammaproteobacteria</taxon>
        <taxon>Vibrionales</taxon>
        <taxon>Vibrionaceae</taxon>
        <taxon>Vibrio</taxon>
    </lineage>
</organism>
<dbReference type="EMBL" id="POSM01000009">
    <property type="protein sequence ID" value="PNI01212.1"/>
    <property type="molecule type" value="Genomic_DNA"/>
</dbReference>
<keyword evidence="2" id="KW-1185">Reference proteome</keyword>